<evidence type="ECO:0000313" key="2">
    <source>
        <dbReference type="EMBL" id="MEJ5219655.1"/>
    </source>
</evidence>
<dbReference type="Pfam" id="PF11188">
    <property type="entry name" value="DUF2975"/>
    <property type="match status" value="1"/>
</dbReference>
<keyword evidence="1" id="KW-1133">Transmembrane helix</keyword>
<gene>
    <name evidence="2" type="ORF">WG622_15465</name>
</gene>
<evidence type="ECO:0008006" key="4">
    <source>
        <dbReference type="Google" id="ProtNLM"/>
    </source>
</evidence>
<name>A0ABU8QJQ6_9RHOB</name>
<proteinExistence type="predicted"/>
<evidence type="ECO:0000256" key="1">
    <source>
        <dbReference type="SAM" id="Phobius"/>
    </source>
</evidence>
<accession>A0ABU8QJQ6</accession>
<dbReference type="InterPro" id="IPR021354">
    <property type="entry name" value="DUF2975"/>
</dbReference>
<dbReference type="RefSeq" id="WP_339404411.1">
    <property type="nucleotide sequence ID" value="NZ_JBBGAZ010000010.1"/>
</dbReference>
<feature type="transmembrane region" description="Helical" evidence="1">
    <location>
        <begin position="56"/>
        <end position="77"/>
    </location>
</feature>
<evidence type="ECO:0000313" key="3">
    <source>
        <dbReference type="Proteomes" id="UP001368270"/>
    </source>
</evidence>
<keyword evidence="1" id="KW-0812">Transmembrane</keyword>
<feature type="transmembrane region" description="Helical" evidence="1">
    <location>
        <begin position="145"/>
        <end position="165"/>
    </location>
</feature>
<protein>
    <recommendedName>
        <fullName evidence="4">DUF2975 domain-containing protein</fullName>
    </recommendedName>
</protein>
<sequence>MFESKSLARLLKWACTAVLVALPLLILAYVFFERPTPANASDIYSDVMILSAPPTWAFMLANVFSLGSLVVLLAMVLNMRRLFDHYSQGRVLTFESAQLLHRIGRFLLAVALLRLASYPVLSVLLTLGNPEGQRQLSMALTEGDIGFLIAAGFVFLVGTAMHEAAQNAEDIKGFV</sequence>
<reference evidence="2 3" key="1">
    <citation type="submission" date="2024-03" db="EMBL/GenBank/DDBJ databases">
        <title>Cognatishimia coralii sp. nov., a marine bacterium isolated from coral surrounding seawater.</title>
        <authorList>
            <person name="Liu X."/>
            <person name="Liu S."/>
            <person name="Sun H."/>
            <person name="Zhang Y."/>
        </authorList>
    </citation>
    <scope>NUCLEOTIDE SEQUENCE [LARGE SCALE GENOMIC DNA]</scope>
    <source>
        <strain evidence="2 3">D5M38</strain>
    </source>
</reference>
<feature type="transmembrane region" description="Helical" evidence="1">
    <location>
        <begin position="106"/>
        <end position="125"/>
    </location>
</feature>
<dbReference type="EMBL" id="JBBGAZ010000010">
    <property type="protein sequence ID" value="MEJ5219655.1"/>
    <property type="molecule type" value="Genomic_DNA"/>
</dbReference>
<keyword evidence="1" id="KW-0472">Membrane</keyword>
<organism evidence="2 3">
    <name type="scientific">Cognatishimia coralii</name>
    <dbReference type="NCBI Taxonomy" id="3083254"/>
    <lineage>
        <taxon>Bacteria</taxon>
        <taxon>Pseudomonadati</taxon>
        <taxon>Pseudomonadota</taxon>
        <taxon>Alphaproteobacteria</taxon>
        <taxon>Rhodobacterales</taxon>
        <taxon>Paracoccaceae</taxon>
        <taxon>Cognatishimia</taxon>
    </lineage>
</organism>
<comment type="caution">
    <text evidence="2">The sequence shown here is derived from an EMBL/GenBank/DDBJ whole genome shotgun (WGS) entry which is preliminary data.</text>
</comment>
<keyword evidence="3" id="KW-1185">Reference proteome</keyword>
<dbReference type="Proteomes" id="UP001368270">
    <property type="component" value="Unassembled WGS sequence"/>
</dbReference>